<dbReference type="EMBL" id="CABVHB010000015">
    <property type="protein sequence ID" value="VVM83900.1"/>
    <property type="molecule type" value="Genomic_DNA"/>
</dbReference>
<evidence type="ECO:0000313" key="1">
    <source>
        <dbReference type="EMBL" id="VVM83900.1"/>
    </source>
</evidence>
<gene>
    <name evidence="1" type="ORF">PS673_02427</name>
</gene>
<dbReference type="AlphaFoldDB" id="A0A5E7HJQ2"/>
<dbReference type="Proteomes" id="UP000344274">
    <property type="component" value="Unassembled WGS sequence"/>
</dbReference>
<protein>
    <submittedName>
        <fullName evidence="1">Uncharacterized protein</fullName>
    </submittedName>
</protein>
<sequence>MGMRSNVGAGLLAKNDNAVYLFGTRHKYQEATVR</sequence>
<evidence type="ECO:0000313" key="2">
    <source>
        <dbReference type="Proteomes" id="UP000344274"/>
    </source>
</evidence>
<reference evidence="1 2" key="1">
    <citation type="submission" date="2019-09" db="EMBL/GenBank/DDBJ databases">
        <authorList>
            <person name="Chandra G."/>
            <person name="Truman W A."/>
        </authorList>
    </citation>
    <scope>NUCLEOTIDE SEQUENCE [LARGE SCALE GENOMIC DNA]</scope>
    <source>
        <strain evidence="1">PS673</strain>
    </source>
</reference>
<proteinExistence type="predicted"/>
<accession>A0A5E7HJQ2</accession>
<name>A0A5E7HJQ2_PSEFL</name>
<organism evidence="1 2">
    <name type="scientific">Pseudomonas fluorescens</name>
    <dbReference type="NCBI Taxonomy" id="294"/>
    <lineage>
        <taxon>Bacteria</taxon>
        <taxon>Pseudomonadati</taxon>
        <taxon>Pseudomonadota</taxon>
        <taxon>Gammaproteobacteria</taxon>
        <taxon>Pseudomonadales</taxon>
        <taxon>Pseudomonadaceae</taxon>
        <taxon>Pseudomonas</taxon>
    </lineage>
</organism>